<dbReference type="PANTHER" id="PTHR10165:SF35">
    <property type="entry name" value="RE23632P"/>
    <property type="match status" value="1"/>
</dbReference>
<evidence type="ECO:0000313" key="10">
    <source>
        <dbReference type="Proteomes" id="UP000053558"/>
    </source>
</evidence>
<evidence type="ECO:0000256" key="7">
    <source>
        <dbReference type="SAM" id="Phobius"/>
    </source>
</evidence>
<keyword evidence="4 7" id="KW-1133">Transmembrane helix</keyword>
<dbReference type="GO" id="GO:0008195">
    <property type="term" value="F:phosphatidate phosphatase activity"/>
    <property type="evidence" value="ECO:0007669"/>
    <property type="project" value="TreeGrafter"/>
</dbReference>
<dbReference type="SUPFAM" id="SSF48317">
    <property type="entry name" value="Acid phosphatase/Vanadium-dependent haloperoxidase"/>
    <property type="match status" value="1"/>
</dbReference>
<keyword evidence="5 7" id="KW-0472">Membrane</keyword>
<dbReference type="AlphaFoldDB" id="A0A5M3M6R9"/>
<feature type="domain" description="Phosphatidic acid phosphatase type 2/haloperoxidase" evidence="8">
    <location>
        <begin position="103"/>
        <end position="249"/>
    </location>
</feature>
<evidence type="ECO:0000256" key="6">
    <source>
        <dbReference type="SAM" id="MobiDB-lite"/>
    </source>
</evidence>
<dbReference type="OMA" id="HDLCQVT"/>
<evidence type="ECO:0000256" key="4">
    <source>
        <dbReference type="ARBA" id="ARBA00022989"/>
    </source>
</evidence>
<dbReference type="OrthoDB" id="8907274at2759"/>
<dbReference type="InterPro" id="IPR036938">
    <property type="entry name" value="PAP2/HPO_sf"/>
</dbReference>
<dbReference type="GO" id="GO:0046839">
    <property type="term" value="P:phospholipid dephosphorylation"/>
    <property type="evidence" value="ECO:0007669"/>
    <property type="project" value="TreeGrafter"/>
</dbReference>
<keyword evidence="10" id="KW-1185">Reference proteome</keyword>
<dbReference type="KEGG" id="cput:CONPUDRAFT_159548"/>
<dbReference type="PANTHER" id="PTHR10165">
    <property type="entry name" value="LIPID PHOSPHATE PHOSPHATASE"/>
    <property type="match status" value="1"/>
</dbReference>
<dbReference type="Proteomes" id="UP000053558">
    <property type="component" value="Unassembled WGS sequence"/>
</dbReference>
<dbReference type="InterPro" id="IPR043216">
    <property type="entry name" value="PAP-like"/>
</dbReference>
<keyword evidence="3 7" id="KW-0812">Transmembrane</keyword>
<name>A0A5M3M6R9_CONPW</name>
<proteinExistence type="inferred from homology"/>
<sequence length="344" mass="36807">MAKTNGEDAQATTATPGFRKFLATYAPDWITAAVLWAVYVVVWTQVNGFRRQFSLDDTTLHYPYAEHQRVSVPALFAICTLLPLACQFVVNRLTVRSWVDVHHGALGLLLGLSLTGSLTQLVKVGVGRPRPDLLSRCHPAPTAHDPAFGLSTWHICAQPDASLLEDGFRSFPSGHSSMAFAGLGFLACYLAGKMHLFDERGHASKAWTALFPLLGALLVAISRTMDYRHHWEDVTVGSVLGLAVAYLAYRQYFPHLADRAAHLPLTGRLERGAAADAERGSASAHGNGVGRRNGNGVANGGHAGYRDEPGSEDGEDVGEDVGLMSGARKGAAGRGKGKGVRRGA</sequence>
<evidence type="ECO:0000313" key="9">
    <source>
        <dbReference type="EMBL" id="EIW74763.1"/>
    </source>
</evidence>
<reference evidence="10" key="1">
    <citation type="journal article" date="2012" name="Science">
        <title>The Paleozoic origin of enzymatic lignin decomposition reconstructed from 31 fungal genomes.</title>
        <authorList>
            <person name="Floudas D."/>
            <person name="Binder M."/>
            <person name="Riley R."/>
            <person name="Barry K."/>
            <person name="Blanchette R.A."/>
            <person name="Henrissat B."/>
            <person name="Martinez A.T."/>
            <person name="Otillar R."/>
            <person name="Spatafora J.W."/>
            <person name="Yadav J.S."/>
            <person name="Aerts A."/>
            <person name="Benoit I."/>
            <person name="Boyd A."/>
            <person name="Carlson A."/>
            <person name="Copeland A."/>
            <person name="Coutinho P.M."/>
            <person name="de Vries R.P."/>
            <person name="Ferreira P."/>
            <person name="Findley K."/>
            <person name="Foster B."/>
            <person name="Gaskell J."/>
            <person name="Glotzer D."/>
            <person name="Gorecki P."/>
            <person name="Heitman J."/>
            <person name="Hesse C."/>
            <person name="Hori C."/>
            <person name="Igarashi K."/>
            <person name="Jurgens J.A."/>
            <person name="Kallen N."/>
            <person name="Kersten P."/>
            <person name="Kohler A."/>
            <person name="Kuees U."/>
            <person name="Kumar T.K.A."/>
            <person name="Kuo A."/>
            <person name="LaButti K."/>
            <person name="Larrondo L.F."/>
            <person name="Lindquist E."/>
            <person name="Ling A."/>
            <person name="Lombard V."/>
            <person name="Lucas S."/>
            <person name="Lundell T."/>
            <person name="Martin R."/>
            <person name="McLaughlin D.J."/>
            <person name="Morgenstern I."/>
            <person name="Morin E."/>
            <person name="Murat C."/>
            <person name="Nagy L.G."/>
            <person name="Nolan M."/>
            <person name="Ohm R.A."/>
            <person name="Patyshakuliyeva A."/>
            <person name="Rokas A."/>
            <person name="Ruiz-Duenas F.J."/>
            <person name="Sabat G."/>
            <person name="Salamov A."/>
            <person name="Samejima M."/>
            <person name="Schmutz J."/>
            <person name="Slot J.C."/>
            <person name="St John F."/>
            <person name="Stenlid J."/>
            <person name="Sun H."/>
            <person name="Sun S."/>
            <person name="Syed K."/>
            <person name="Tsang A."/>
            <person name="Wiebenga A."/>
            <person name="Young D."/>
            <person name="Pisabarro A."/>
            <person name="Eastwood D.C."/>
            <person name="Martin F."/>
            <person name="Cullen D."/>
            <person name="Grigoriev I.V."/>
            <person name="Hibbett D.S."/>
        </authorList>
    </citation>
    <scope>NUCLEOTIDE SEQUENCE [LARGE SCALE GENOMIC DNA]</scope>
    <source>
        <strain evidence="10">RWD-64-598 SS2</strain>
    </source>
</reference>
<comment type="similarity">
    <text evidence="2">Belongs to the PA-phosphatase related phosphoesterase family.</text>
</comment>
<dbReference type="InterPro" id="IPR000326">
    <property type="entry name" value="PAP2/HPO"/>
</dbReference>
<evidence type="ECO:0000259" key="8">
    <source>
        <dbReference type="SMART" id="SM00014"/>
    </source>
</evidence>
<feature type="region of interest" description="Disordered" evidence="6">
    <location>
        <begin position="274"/>
        <end position="344"/>
    </location>
</feature>
<evidence type="ECO:0000256" key="3">
    <source>
        <dbReference type="ARBA" id="ARBA00022692"/>
    </source>
</evidence>
<dbReference type="SMART" id="SM00014">
    <property type="entry name" value="acidPPc"/>
    <property type="match status" value="1"/>
</dbReference>
<evidence type="ECO:0000256" key="2">
    <source>
        <dbReference type="ARBA" id="ARBA00008816"/>
    </source>
</evidence>
<protein>
    <submittedName>
        <fullName evidence="9">PAP2-domain-containing protein</fullName>
    </submittedName>
</protein>
<evidence type="ECO:0000256" key="5">
    <source>
        <dbReference type="ARBA" id="ARBA00023136"/>
    </source>
</evidence>
<accession>A0A5M3M6R9</accession>
<dbReference type="GO" id="GO:0016020">
    <property type="term" value="C:membrane"/>
    <property type="evidence" value="ECO:0007669"/>
    <property type="project" value="UniProtKB-SubCell"/>
</dbReference>
<dbReference type="Pfam" id="PF01569">
    <property type="entry name" value="PAP2"/>
    <property type="match status" value="1"/>
</dbReference>
<feature type="compositionally biased region" description="Gly residues" evidence="6">
    <location>
        <begin position="287"/>
        <end position="303"/>
    </location>
</feature>
<dbReference type="GeneID" id="19204123"/>
<feature type="compositionally biased region" description="Acidic residues" evidence="6">
    <location>
        <begin position="310"/>
        <end position="319"/>
    </location>
</feature>
<organism evidence="9 10">
    <name type="scientific">Coniophora puteana (strain RWD-64-598)</name>
    <name type="common">Brown rot fungus</name>
    <dbReference type="NCBI Taxonomy" id="741705"/>
    <lineage>
        <taxon>Eukaryota</taxon>
        <taxon>Fungi</taxon>
        <taxon>Dikarya</taxon>
        <taxon>Basidiomycota</taxon>
        <taxon>Agaricomycotina</taxon>
        <taxon>Agaricomycetes</taxon>
        <taxon>Agaricomycetidae</taxon>
        <taxon>Boletales</taxon>
        <taxon>Coniophorineae</taxon>
        <taxon>Coniophoraceae</taxon>
        <taxon>Coniophora</taxon>
    </lineage>
</organism>
<dbReference type="RefSeq" id="XP_007774845.1">
    <property type="nucleotide sequence ID" value="XM_007776655.1"/>
</dbReference>
<feature type="compositionally biased region" description="Basic residues" evidence="6">
    <location>
        <begin position="335"/>
        <end position="344"/>
    </location>
</feature>
<comment type="subcellular location">
    <subcellularLocation>
        <location evidence="1">Membrane</location>
        <topology evidence="1">Multi-pass membrane protein</topology>
    </subcellularLocation>
</comment>
<dbReference type="Gene3D" id="1.20.144.10">
    <property type="entry name" value="Phosphatidic acid phosphatase type 2/haloperoxidase"/>
    <property type="match status" value="1"/>
</dbReference>
<dbReference type="GO" id="GO:0006644">
    <property type="term" value="P:phospholipid metabolic process"/>
    <property type="evidence" value="ECO:0007669"/>
    <property type="project" value="InterPro"/>
</dbReference>
<dbReference type="EMBL" id="JH711590">
    <property type="protein sequence ID" value="EIW74763.1"/>
    <property type="molecule type" value="Genomic_DNA"/>
</dbReference>
<comment type="caution">
    <text evidence="9">The sequence shown here is derived from an EMBL/GenBank/DDBJ whole genome shotgun (WGS) entry which is preliminary data.</text>
</comment>
<dbReference type="CDD" id="cd03390">
    <property type="entry name" value="PAP2_containing_1_like"/>
    <property type="match status" value="1"/>
</dbReference>
<evidence type="ECO:0000256" key="1">
    <source>
        <dbReference type="ARBA" id="ARBA00004141"/>
    </source>
</evidence>
<feature type="transmembrane region" description="Helical" evidence="7">
    <location>
        <begin position="29"/>
        <end position="49"/>
    </location>
</feature>
<gene>
    <name evidence="9" type="ORF">CONPUDRAFT_159548</name>
</gene>